<dbReference type="PROSITE" id="PS00061">
    <property type="entry name" value="ADH_SHORT"/>
    <property type="match status" value="1"/>
</dbReference>
<keyword evidence="3" id="KW-0812">Transmembrane</keyword>
<evidence type="ECO:0000256" key="1">
    <source>
        <dbReference type="ARBA" id="ARBA00004141"/>
    </source>
</evidence>
<comment type="caution">
    <text evidence="14">The sequence shown here is derived from an EMBL/GenBank/DDBJ whole genome shotgun (WGS) entry which is preliminary data.</text>
</comment>
<dbReference type="Pfam" id="PF00106">
    <property type="entry name" value="adh_short"/>
    <property type="match status" value="1"/>
</dbReference>
<keyword evidence="7" id="KW-0443">Lipid metabolism</keyword>
<comment type="similarity">
    <text evidence="2 12">Belongs to the short-chain dehydrogenases/reductases (SDR) family.</text>
</comment>
<dbReference type="PANTHER" id="PTHR24322">
    <property type="entry name" value="PKSB"/>
    <property type="match status" value="1"/>
</dbReference>
<dbReference type="Gene3D" id="3.40.50.720">
    <property type="entry name" value="NAD(P)-binding Rossmann-like Domain"/>
    <property type="match status" value="1"/>
</dbReference>
<keyword evidence="6" id="KW-0560">Oxidoreductase</keyword>
<evidence type="ECO:0000256" key="12">
    <source>
        <dbReference type="RuleBase" id="RU000363"/>
    </source>
</evidence>
<keyword evidence="8" id="KW-0472">Membrane</keyword>
<keyword evidence="15" id="KW-1185">Reference proteome</keyword>
<dbReference type="EMBL" id="MU007011">
    <property type="protein sequence ID" value="KAF2436195.1"/>
    <property type="molecule type" value="Genomic_DNA"/>
</dbReference>
<dbReference type="PRINTS" id="PR00081">
    <property type="entry name" value="GDHRDH"/>
</dbReference>
<evidence type="ECO:0000256" key="2">
    <source>
        <dbReference type="ARBA" id="ARBA00006484"/>
    </source>
</evidence>
<dbReference type="FunFam" id="3.40.50.720:FF:000131">
    <property type="entry name" value="Short-chain dehydrogenase/reductase 3"/>
    <property type="match status" value="1"/>
</dbReference>
<dbReference type="SUPFAM" id="SSF51735">
    <property type="entry name" value="NAD(P)-binding Rossmann-fold domains"/>
    <property type="match status" value="1"/>
</dbReference>
<dbReference type="PRINTS" id="PR00080">
    <property type="entry name" value="SDRFAMILY"/>
</dbReference>
<evidence type="ECO:0000256" key="9">
    <source>
        <dbReference type="ARBA" id="ARBA00059620"/>
    </source>
</evidence>
<feature type="compositionally biased region" description="Polar residues" evidence="13">
    <location>
        <begin position="354"/>
        <end position="365"/>
    </location>
</feature>
<dbReference type="InterPro" id="IPR002347">
    <property type="entry name" value="SDR_fam"/>
</dbReference>
<dbReference type="GO" id="GO:0016020">
    <property type="term" value="C:membrane"/>
    <property type="evidence" value="ECO:0007669"/>
    <property type="project" value="UniProtKB-SubCell"/>
</dbReference>
<keyword evidence="4" id="KW-0521">NADP</keyword>
<name>A0A9P4P0Y6_9PEZI</name>
<reference evidence="14" key="1">
    <citation type="journal article" date="2020" name="Stud. Mycol.">
        <title>101 Dothideomycetes genomes: a test case for predicting lifestyles and emergence of pathogens.</title>
        <authorList>
            <person name="Haridas S."/>
            <person name="Albert R."/>
            <person name="Binder M."/>
            <person name="Bloem J."/>
            <person name="Labutti K."/>
            <person name="Salamov A."/>
            <person name="Andreopoulos B."/>
            <person name="Baker S."/>
            <person name="Barry K."/>
            <person name="Bills G."/>
            <person name="Bluhm B."/>
            <person name="Cannon C."/>
            <person name="Castanera R."/>
            <person name="Culley D."/>
            <person name="Daum C."/>
            <person name="Ezra D."/>
            <person name="Gonzalez J."/>
            <person name="Henrissat B."/>
            <person name="Kuo A."/>
            <person name="Liang C."/>
            <person name="Lipzen A."/>
            <person name="Lutzoni F."/>
            <person name="Magnuson J."/>
            <person name="Mondo S."/>
            <person name="Nolan M."/>
            <person name="Ohm R."/>
            <person name="Pangilinan J."/>
            <person name="Park H.-J."/>
            <person name="Ramirez L."/>
            <person name="Alfaro M."/>
            <person name="Sun H."/>
            <person name="Tritt A."/>
            <person name="Yoshinaga Y."/>
            <person name="Zwiers L.-H."/>
            <person name="Turgeon B."/>
            <person name="Goodwin S."/>
            <person name="Spatafora J."/>
            <person name="Crous P."/>
            <person name="Grigoriev I."/>
        </authorList>
    </citation>
    <scope>NUCLEOTIDE SEQUENCE</scope>
    <source>
        <strain evidence="14">CBS 130266</strain>
    </source>
</reference>
<evidence type="ECO:0000256" key="8">
    <source>
        <dbReference type="ARBA" id="ARBA00023136"/>
    </source>
</evidence>
<sequence>MPLRSDWAIGREGFTFDTVLSLLKYTVFDPKKTLPLYLAALYTTKGREIAAQQPQALKWLKTFIALGVTNRVKTFLDEGVANNWKNDKYNWNTEIVVVTGGSDGIGAIIVKMLAEKGIKVAILDIQEPKFPCTSCSHSIRPPNVQYFHCDLANPAAIKTTAASVQKHIGHPTILINNAGFARGKSILDTTETDLKLTFQINAISHYQLAQAYLPEMVKNDHGMIVTVASLAAYVTAPNLVDYASSKAAALVFHEGLQSELVSIYNAPKVRAVLCCQGYTNTALFAGFDKGDGFMSYMLDPATVAERIVKAVLAGRSEHIILPRGSALMTGVRGWPTWMQVGLRKDLKKLMAQWSGRQVAQPSEADSAQPRKAEAESAPTGEESVFEEIEAAK</sequence>
<evidence type="ECO:0000256" key="6">
    <source>
        <dbReference type="ARBA" id="ARBA00023002"/>
    </source>
</evidence>
<feature type="region of interest" description="Disordered" evidence="13">
    <location>
        <begin position="354"/>
        <end position="392"/>
    </location>
</feature>
<comment type="subcellular location">
    <subcellularLocation>
        <location evidence="1">Membrane</location>
        <topology evidence="1">Multi-pass membrane protein</topology>
    </subcellularLocation>
</comment>
<gene>
    <name evidence="14" type="ORF">EJ08DRAFT_578912</name>
</gene>
<comment type="function">
    <text evidence="9">Catalyzes the reduction of all-trans-retinal to all-trans-retinol in the presence of NADPH.</text>
</comment>
<evidence type="ECO:0000256" key="5">
    <source>
        <dbReference type="ARBA" id="ARBA00022989"/>
    </source>
</evidence>
<evidence type="ECO:0000256" key="11">
    <source>
        <dbReference type="ARBA" id="ARBA00082544"/>
    </source>
</evidence>
<feature type="compositionally biased region" description="Acidic residues" evidence="13">
    <location>
        <begin position="383"/>
        <end position="392"/>
    </location>
</feature>
<evidence type="ECO:0000313" key="14">
    <source>
        <dbReference type="EMBL" id="KAF2436195.1"/>
    </source>
</evidence>
<dbReference type="InterPro" id="IPR020904">
    <property type="entry name" value="Sc_DH/Rdtase_CS"/>
</dbReference>
<dbReference type="PANTHER" id="PTHR24322:SF736">
    <property type="entry name" value="RETINOL DEHYDROGENASE 10"/>
    <property type="match status" value="1"/>
</dbReference>
<dbReference type="OrthoDB" id="10253736at2759"/>
<evidence type="ECO:0000256" key="13">
    <source>
        <dbReference type="SAM" id="MobiDB-lite"/>
    </source>
</evidence>
<organism evidence="14 15">
    <name type="scientific">Tothia fuscella</name>
    <dbReference type="NCBI Taxonomy" id="1048955"/>
    <lineage>
        <taxon>Eukaryota</taxon>
        <taxon>Fungi</taxon>
        <taxon>Dikarya</taxon>
        <taxon>Ascomycota</taxon>
        <taxon>Pezizomycotina</taxon>
        <taxon>Dothideomycetes</taxon>
        <taxon>Pleosporomycetidae</taxon>
        <taxon>Venturiales</taxon>
        <taxon>Cylindrosympodiaceae</taxon>
        <taxon>Tothia</taxon>
    </lineage>
</organism>
<dbReference type="InterPro" id="IPR036291">
    <property type="entry name" value="NAD(P)-bd_dom_sf"/>
</dbReference>
<proteinExistence type="inferred from homology"/>
<protein>
    <recommendedName>
        <fullName evidence="10">Short-chain dehydrogenase/reductase 3</fullName>
    </recommendedName>
    <alternativeName>
        <fullName evidence="11">Retinal short-chain dehydrogenase/reductase 1</fullName>
    </alternativeName>
</protein>
<dbReference type="Proteomes" id="UP000800235">
    <property type="component" value="Unassembled WGS sequence"/>
</dbReference>
<evidence type="ECO:0000256" key="10">
    <source>
        <dbReference type="ARBA" id="ARBA00068717"/>
    </source>
</evidence>
<evidence type="ECO:0000256" key="4">
    <source>
        <dbReference type="ARBA" id="ARBA00022857"/>
    </source>
</evidence>
<dbReference type="GO" id="GO:0052650">
    <property type="term" value="F:all-trans-retinol dehydrogenase (NADP+) activity"/>
    <property type="evidence" value="ECO:0007669"/>
    <property type="project" value="UniProtKB-ARBA"/>
</dbReference>
<keyword evidence="5" id="KW-1133">Transmembrane helix</keyword>
<evidence type="ECO:0000256" key="3">
    <source>
        <dbReference type="ARBA" id="ARBA00022692"/>
    </source>
</evidence>
<evidence type="ECO:0000313" key="15">
    <source>
        <dbReference type="Proteomes" id="UP000800235"/>
    </source>
</evidence>
<dbReference type="AlphaFoldDB" id="A0A9P4P0Y6"/>
<accession>A0A9P4P0Y6</accession>
<evidence type="ECO:0000256" key="7">
    <source>
        <dbReference type="ARBA" id="ARBA00023098"/>
    </source>
</evidence>